<dbReference type="InterPro" id="IPR014352">
    <property type="entry name" value="FERM/acyl-CoA-bd_prot_sf"/>
</dbReference>
<dbReference type="InterPro" id="IPR035963">
    <property type="entry name" value="FERM_2"/>
</dbReference>
<dbReference type="InterPro" id="IPR057096">
    <property type="entry name" value="KRIT1_FRMD8_FERM_C"/>
</dbReference>
<sequence>MKMEANKSYILNEEKTSTMVGCNTSKGQVGCAMSQAPNSVICKDTSVPKNHSNKAIPVEALQYHRRKLTPQEQSRMVCNTSDYRCQDDIFTAATNGRIGSASILSSSQLESQPYFTSVGQQMQHQQQPVRHQQIHPLRNSVQLNQKSVCMSNSVFDCNEETLNCGERNESNERLIAASTQTQYYENQTINNCDAITALSSAVTIDSSGGALATTVASGQMMYTVHRVVTTAQIQTALGNTYASSSSVSSVVSALRNENDNLSTPTSMSTSLTTIPGNGIVGISGNIFSKIDDNSNARNSLIINAAGISDSQQSEGTGLLAKGAQKLNITSDHSRLQSASCNNSIIMNGINGSKSTSLIPRPLQNVIPTCVYLMSRIAVHMEIEGTSQCPTQVMLAAALGCEELGIANKLLAQSIFGLWMTSGLLDIQLKSHHRPFAVRVVWQSLLDKFSTGNPIEKKFDDPMIMLKRNVFFSKRDEEKIKDHRILELLYEEAKYNVLTGRYVMEASHALMLGGIQARIELGPYNSHTHTIGYLRENQLRFLPQHIARSTSWTWLPVSRKNSAEVKLLDQFKRVPLTATTKKLMRKYLEFCWALPFYGAAIFHGQVEQPVRGLMSLVSHKDVRVLVAVNERGIFIIDPLECTLLLGLRYEDFSWDFAKPSVNNDPDCQTCIFIQFDAMENGIHVSKLMQIFSKQASMIDALISHFTEQIRKLRASGKTGDQYDAEPYPIQNNGNGILCNKLWRLTLATFDEEGRCIGQTGSLSISY</sequence>
<gene>
    <name evidence="3" type="primary">frmd8_0</name>
    <name evidence="3" type="ORF">g.7671</name>
</gene>
<dbReference type="FunFam" id="1.20.80.10:FF:000029">
    <property type="entry name" value="Uncharacterized protein, isoform A"/>
    <property type="match status" value="1"/>
</dbReference>
<dbReference type="InterPro" id="IPR000299">
    <property type="entry name" value="FERM_domain"/>
</dbReference>
<dbReference type="Pfam" id="PF00373">
    <property type="entry name" value="FERM_M"/>
    <property type="match status" value="1"/>
</dbReference>
<protein>
    <recommendedName>
        <fullName evidence="1">FERM domain-containing protein 8</fullName>
    </recommendedName>
</protein>
<evidence type="ECO:0000259" key="2">
    <source>
        <dbReference type="PROSITE" id="PS50057"/>
    </source>
</evidence>
<dbReference type="InterPro" id="IPR011993">
    <property type="entry name" value="PH-like_dom_sf"/>
</dbReference>
<dbReference type="SUPFAM" id="SSF47031">
    <property type="entry name" value="Second domain of FERM"/>
    <property type="match status" value="1"/>
</dbReference>
<dbReference type="Gene3D" id="3.10.20.90">
    <property type="entry name" value="Phosphatidylinositol 3-kinase Catalytic Subunit, Chain A, domain 1"/>
    <property type="match status" value="1"/>
</dbReference>
<dbReference type="GO" id="GO:0030182">
    <property type="term" value="P:neuron differentiation"/>
    <property type="evidence" value="ECO:0007669"/>
    <property type="project" value="UniProtKB-ARBA"/>
</dbReference>
<dbReference type="PANTHER" id="PTHR13283">
    <property type="entry name" value="KREV INTERACTION TRAPPED 1-RELATED"/>
    <property type="match status" value="1"/>
</dbReference>
<evidence type="ECO:0000256" key="1">
    <source>
        <dbReference type="ARBA" id="ARBA00039547"/>
    </source>
</evidence>
<dbReference type="GO" id="GO:0005886">
    <property type="term" value="C:plasma membrane"/>
    <property type="evidence" value="ECO:0007669"/>
    <property type="project" value="TreeGrafter"/>
</dbReference>
<organism evidence="3">
    <name type="scientific">Zeugodacus cucurbitae</name>
    <name type="common">Melon fruit fly</name>
    <name type="synonym">Bactrocera cucurbitae</name>
    <dbReference type="NCBI Taxonomy" id="28588"/>
    <lineage>
        <taxon>Eukaryota</taxon>
        <taxon>Metazoa</taxon>
        <taxon>Ecdysozoa</taxon>
        <taxon>Arthropoda</taxon>
        <taxon>Hexapoda</taxon>
        <taxon>Insecta</taxon>
        <taxon>Pterygota</taxon>
        <taxon>Neoptera</taxon>
        <taxon>Endopterygota</taxon>
        <taxon>Diptera</taxon>
        <taxon>Brachycera</taxon>
        <taxon>Muscomorpha</taxon>
        <taxon>Tephritoidea</taxon>
        <taxon>Tephritidae</taxon>
        <taxon>Zeugodacus</taxon>
        <taxon>Zeugodacus</taxon>
    </lineage>
</organism>
<dbReference type="CDD" id="cd14473">
    <property type="entry name" value="FERM_B-lobe"/>
    <property type="match status" value="1"/>
</dbReference>
<dbReference type="InterPro" id="IPR019748">
    <property type="entry name" value="FERM_central"/>
</dbReference>
<proteinExistence type="predicted"/>
<dbReference type="PROSITE" id="PS50057">
    <property type="entry name" value="FERM_3"/>
    <property type="match status" value="1"/>
</dbReference>
<dbReference type="Gene3D" id="2.30.29.30">
    <property type="entry name" value="Pleckstrin-homology domain (PH domain)/Phosphotyrosine-binding domain (PTB)"/>
    <property type="match status" value="1"/>
</dbReference>
<dbReference type="InterPro" id="IPR051594">
    <property type="entry name" value="KRIT1/FRMD8"/>
</dbReference>
<dbReference type="GO" id="GO:0009887">
    <property type="term" value="P:animal organ morphogenesis"/>
    <property type="evidence" value="ECO:0007669"/>
    <property type="project" value="UniProtKB-ARBA"/>
</dbReference>
<dbReference type="Pfam" id="PF24522">
    <property type="entry name" value="KRIT1_FRMD8_FERM_C"/>
    <property type="match status" value="1"/>
</dbReference>
<accession>A0A0A1XJR4</accession>
<dbReference type="SMART" id="SM00295">
    <property type="entry name" value="B41"/>
    <property type="match status" value="1"/>
</dbReference>
<dbReference type="EMBL" id="GBXI01002683">
    <property type="protein sequence ID" value="JAD11609.1"/>
    <property type="molecule type" value="Transcribed_RNA"/>
</dbReference>
<dbReference type="PANTHER" id="PTHR13283:SF10">
    <property type="entry name" value="FERM DOMAIN-CONTAINING PROTEIN 8"/>
    <property type="match status" value="1"/>
</dbReference>
<name>A0A0A1XJR4_ZEUCU</name>
<dbReference type="GO" id="GO:0090090">
    <property type="term" value="P:negative regulation of canonical Wnt signaling pathway"/>
    <property type="evidence" value="ECO:0007669"/>
    <property type="project" value="TreeGrafter"/>
</dbReference>
<feature type="domain" description="FERM" evidence="2">
    <location>
        <begin position="366"/>
        <end position="712"/>
    </location>
</feature>
<dbReference type="AlphaFoldDB" id="A0A0A1XJR4"/>
<reference evidence="3" key="2">
    <citation type="journal article" date="2015" name="Gigascience">
        <title>Reconstructing a comprehensive transcriptome assembly of a white-pupal translocated strain of the pest fruit fly Bactrocera cucurbitae.</title>
        <authorList>
            <person name="Sim S.B."/>
            <person name="Calla B."/>
            <person name="Hall B."/>
            <person name="DeRego T."/>
            <person name="Geib S.M."/>
        </authorList>
    </citation>
    <scope>NUCLEOTIDE SEQUENCE</scope>
</reference>
<dbReference type="InterPro" id="IPR019749">
    <property type="entry name" value="Band_41_domain"/>
</dbReference>
<reference evidence="3" key="1">
    <citation type="submission" date="2014-11" db="EMBL/GenBank/DDBJ databases">
        <authorList>
            <person name="Geib S."/>
        </authorList>
    </citation>
    <scope>NUCLEOTIDE SEQUENCE</scope>
</reference>
<dbReference type="Gene3D" id="1.20.80.10">
    <property type="match status" value="1"/>
</dbReference>
<evidence type="ECO:0000313" key="3">
    <source>
        <dbReference type="EMBL" id="JAD11609.1"/>
    </source>
</evidence>